<evidence type="ECO:0000259" key="15">
    <source>
        <dbReference type="PROSITE" id="PS51263"/>
    </source>
</evidence>
<dbReference type="PROSITE" id="PS51263">
    <property type="entry name" value="ADF_H"/>
    <property type="match status" value="1"/>
</dbReference>
<dbReference type="Pfam" id="PF00241">
    <property type="entry name" value="Cofilin_ADF"/>
    <property type="match status" value="1"/>
</dbReference>
<dbReference type="GO" id="GO:0098974">
    <property type="term" value="P:postsynaptic actin cytoskeleton organization"/>
    <property type="evidence" value="ECO:0007669"/>
    <property type="project" value="TreeGrafter"/>
</dbReference>
<organism evidence="16 17">
    <name type="scientific">Biomphalaria glabrata</name>
    <name type="common">Bloodfluke planorb</name>
    <name type="synonym">Freshwater snail</name>
    <dbReference type="NCBI Taxonomy" id="6526"/>
    <lineage>
        <taxon>Eukaryota</taxon>
        <taxon>Metazoa</taxon>
        <taxon>Spiralia</taxon>
        <taxon>Lophotrochozoa</taxon>
        <taxon>Mollusca</taxon>
        <taxon>Gastropoda</taxon>
        <taxon>Heterobranchia</taxon>
        <taxon>Euthyneura</taxon>
        <taxon>Panpulmonata</taxon>
        <taxon>Hygrophila</taxon>
        <taxon>Lymnaeoidea</taxon>
        <taxon>Planorbidae</taxon>
        <taxon>Biomphalaria</taxon>
    </lineage>
</organism>
<dbReference type="CDD" id="cd11281">
    <property type="entry name" value="ADF_drebrin_like"/>
    <property type="match status" value="1"/>
</dbReference>
<evidence type="ECO:0000256" key="8">
    <source>
        <dbReference type="ARBA" id="ARBA00038052"/>
    </source>
</evidence>
<dbReference type="VEuPathDB" id="VectorBase:BGLB038284"/>
<dbReference type="GO" id="GO:0045773">
    <property type="term" value="P:positive regulation of axon extension"/>
    <property type="evidence" value="ECO:0007669"/>
    <property type="project" value="TreeGrafter"/>
</dbReference>
<dbReference type="PRINTS" id="PR00452">
    <property type="entry name" value="SH3DOMAIN"/>
</dbReference>
<comment type="function">
    <text evidence="9">Binds to F-actin in a calcium-independent manner. Has no direct effect on actin depolymerization. Acts as a chaperone for ALOX5 (5LO), influencing both its stability and activity in leukotrienes synthesis.</text>
</comment>
<dbReference type="GO" id="GO:0030833">
    <property type="term" value="P:regulation of actin filament polymerization"/>
    <property type="evidence" value="ECO:0007669"/>
    <property type="project" value="TreeGrafter"/>
</dbReference>
<gene>
    <name evidence="16" type="primary">106073898</name>
</gene>
<dbReference type="GO" id="GO:0048812">
    <property type="term" value="P:neuron projection morphogenesis"/>
    <property type="evidence" value="ECO:0007669"/>
    <property type="project" value="TreeGrafter"/>
</dbReference>
<evidence type="ECO:0000256" key="2">
    <source>
        <dbReference type="ARBA" id="ARBA00011039"/>
    </source>
</evidence>
<dbReference type="AlphaFoldDB" id="A0A2C9M435"/>
<dbReference type="PROSITE" id="PS50002">
    <property type="entry name" value="SH3"/>
    <property type="match status" value="1"/>
</dbReference>
<feature type="compositionally biased region" description="Basic and acidic residues" evidence="13">
    <location>
        <begin position="418"/>
        <end position="454"/>
    </location>
</feature>
<dbReference type="InterPro" id="IPR001452">
    <property type="entry name" value="SH3_domain"/>
</dbReference>
<evidence type="ECO:0000256" key="5">
    <source>
        <dbReference type="ARBA" id="ARBA00023054"/>
    </source>
</evidence>
<dbReference type="OrthoDB" id="5971719at2759"/>
<feature type="compositionally biased region" description="Acidic residues" evidence="13">
    <location>
        <begin position="465"/>
        <end position="475"/>
    </location>
</feature>
<comment type="subunit">
    <text evidence="10">Interacts with 5-lipoxygenase (ALOX5/5LO) in a calcium-independent manner. Binds to F-actin with a stoichiometry of 1:2.</text>
</comment>
<dbReference type="SMART" id="SM00102">
    <property type="entry name" value="ADF"/>
    <property type="match status" value="1"/>
</dbReference>
<dbReference type="PANTHER" id="PTHR10829:SF25">
    <property type="entry name" value="DREBRIN-LIKE PROTEIN"/>
    <property type="match status" value="1"/>
</dbReference>
<dbReference type="GO" id="GO:0030427">
    <property type="term" value="C:site of polarized growth"/>
    <property type="evidence" value="ECO:0007669"/>
    <property type="project" value="TreeGrafter"/>
</dbReference>
<dbReference type="InterPro" id="IPR036028">
    <property type="entry name" value="SH3-like_dom_sf"/>
</dbReference>
<dbReference type="GO" id="GO:0051015">
    <property type="term" value="F:actin filament binding"/>
    <property type="evidence" value="ECO:0007669"/>
    <property type="project" value="TreeGrafter"/>
</dbReference>
<dbReference type="GO" id="GO:0014069">
    <property type="term" value="C:postsynaptic density"/>
    <property type="evidence" value="ECO:0007669"/>
    <property type="project" value="TreeGrafter"/>
</dbReference>
<dbReference type="GO" id="GO:0030864">
    <property type="term" value="C:cortical actin cytoskeleton"/>
    <property type="evidence" value="ECO:0007669"/>
    <property type="project" value="TreeGrafter"/>
</dbReference>
<dbReference type="GO" id="GO:0030027">
    <property type="term" value="C:lamellipodium"/>
    <property type="evidence" value="ECO:0007669"/>
    <property type="project" value="TreeGrafter"/>
</dbReference>
<evidence type="ECO:0000256" key="3">
    <source>
        <dbReference type="ARBA" id="ARBA00022443"/>
    </source>
</evidence>
<feature type="region of interest" description="Disordered" evidence="13">
    <location>
        <begin position="197"/>
        <end position="480"/>
    </location>
</feature>
<dbReference type="InterPro" id="IPR002108">
    <property type="entry name" value="ADF-H"/>
</dbReference>
<dbReference type="CDD" id="cd11960">
    <property type="entry name" value="SH3_Abp1_eu"/>
    <property type="match status" value="1"/>
</dbReference>
<evidence type="ECO:0000313" key="17">
    <source>
        <dbReference type="Proteomes" id="UP000076420"/>
    </source>
</evidence>
<dbReference type="InterPro" id="IPR029006">
    <property type="entry name" value="ADF-H/Gelsolin-like_dom_sf"/>
</dbReference>
<evidence type="ECO:0000256" key="10">
    <source>
        <dbReference type="ARBA" id="ARBA00062335"/>
    </source>
</evidence>
<sequence length="545" mass="62799">MALDLRKNKDSLTNAYEKVISDKDDTNWALFGYEGQTTVLKVIETGNGGIEEMAEELSSGKMLYAYCRVQDPNTGLFKYVLIHWTGESVPENLKLKYTSHLRDVQSFLKSIHVTFPARCEEDIDEDEIVKKVAKSSGANYSFHKEQSKPVEPAGPVGTDYKRVVPTKEININSRDQFWAKAEKEEIERQNAEKLRVEEERKKAEVERKEREMRETREREKKISEHSKEVTKLRQFEKKAEVENRELEQKRWEQMQKESSIDENERGHRSDQLRKERAAEAAQLVSSSSTNARDFFKQKSVERPSSVQKALPPPKKIRGGFLENESNNTAATPARKEPIKLPTSDESSSKPFRQPEPVRQQEPEPEPEPEAYSTYTEEQPSEPEQVSSPVFSHTPDLLRSNLPPRQDSDNEEDNEQEWNDSKVEPPAEDFEFREKRVPSYHEDYSAETHHADTQSHRVSGVQHYEEQEEEQLEEVEATVPSVNITPEMGKCARALYDYQASDDTEISFDPDQIITNIAEIDDGWWQGFAPDGSYGMFPANYVELIN</sequence>
<dbReference type="GO" id="GO:0005884">
    <property type="term" value="C:actin filament"/>
    <property type="evidence" value="ECO:0007669"/>
    <property type="project" value="TreeGrafter"/>
</dbReference>
<evidence type="ECO:0000256" key="1">
    <source>
        <dbReference type="ARBA" id="ARBA00004245"/>
    </source>
</evidence>
<feature type="compositionally biased region" description="Acidic residues" evidence="13">
    <location>
        <begin position="408"/>
        <end position="417"/>
    </location>
</feature>
<dbReference type="FunFam" id="2.30.30.40:FF:000046">
    <property type="entry name" value="Drebrin-like protein isoform B"/>
    <property type="match status" value="1"/>
</dbReference>
<dbReference type="Gene3D" id="2.30.30.40">
    <property type="entry name" value="SH3 Domains"/>
    <property type="match status" value="1"/>
</dbReference>
<dbReference type="KEGG" id="bgt:106073898"/>
<keyword evidence="7" id="KW-0206">Cytoskeleton</keyword>
<evidence type="ECO:0000256" key="4">
    <source>
        <dbReference type="ARBA" id="ARBA00022490"/>
    </source>
</evidence>
<dbReference type="Proteomes" id="UP000076420">
    <property type="component" value="Unassembled WGS sequence"/>
</dbReference>
<name>A0A2C9M435_BIOGL</name>
<comment type="similarity">
    <text evidence="2">Belongs to the ABP1 family.</text>
</comment>
<evidence type="ECO:0000256" key="9">
    <source>
        <dbReference type="ARBA" id="ARBA00058385"/>
    </source>
</evidence>
<dbReference type="STRING" id="6526.A0A2C9M435"/>
<dbReference type="Pfam" id="PF14604">
    <property type="entry name" value="SH3_9"/>
    <property type="match status" value="1"/>
</dbReference>
<dbReference type="PANTHER" id="PTHR10829">
    <property type="entry name" value="CORTACTIN AND DREBRIN"/>
    <property type="match status" value="1"/>
</dbReference>
<accession>A0A2C9M435</accession>
<keyword evidence="4" id="KW-0963">Cytoplasm</keyword>
<dbReference type="EnsemblMetazoa" id="BGLB038284-RC">
    <property type="protein sequence ID" value="BGLB038284-PC"/>
    <property type="gene ID" value="BGLB038284"/>
</dbReference>
<evidence type="ECO:0000259" key="14">
    <source>
        <dbReference type="PROSITE" id="PS50002"/>
    </source>
</evidence>
<evidence type="ECO:0000256" key="11">
    <source>
        <dbReference type="ARBA" id="ARBA00068121"/>
    </source>
</evidence>
<evidence type="ECO:0000256" key="6">
    <source>
        <dbReference type="ARBA" id="ARBA00023203"/>
    </source>
</evidence>
<dbReference type="SUPFAM" id="SSF50044">
    <property type="entry name" value="SH3-domain"/>
    <property type="match status" value="1"/>
</dbReference>
<keyword evidence="6" id="KW-0009">Actin-binding</keyword>
<keyword evidence="5" id="KW-0175">Coiled coil</keyword>
<dbReference type="SMART" id="SM00326">
    <property type="entry name" value="SH3"/>
    <property type="match status" value="1"/>
</dbReference>
<comment type="subcellular location">
    <subcellularLocation>
        <location evidence="1">Cytoplasm</location>
        <location evidence="1">Cytoskeleton</location>
    </subcellularLocation>
</comment>
<dbReference type="FunFam" id="3.40.20.10:FF:000018">
    <property type="entry name" value="Coactosin-like 1"/>
    <property type="match status" value="1"/>
</dbReference>
<feature type="domain" description="ADF-H" evidence="15">
    <location>
        <begin position="4"/>
        <end position="133"/>
    </location>
</feature>
<dbReference type="Gene3D" id="3.40.20.10">
    <property type="entry name" value="Severin"/>
    <property type="match status" value="1"/>
</dbReference>
<dbReference type="VEuPathDB" id="VectorBase:BGLAX_032238"/>
<comment type="similarity">
    <text evidence="8">Belongs to the actin-binding proteins ADF family. Coactosin subfamily.</text>
</comment>
<dbReference type="GO" id="GO:0045211">
    <property type="term" value="C:postsynaptic membrane"/>
    <property type="evidence" value="ECO:0007669"/>
    <property type="project" value="TreeGrafter"/>
</dbReference>
<keyword evidence="3 12" id="KW-0728">SH3 domain</keyword>
<dbReference type="InterPro" id="IPR035717">
    <property type="entry name" value="Drebrin-like_SH3"/>
</dbReference>
<feature type="domain" description="SH3" evidence="14">
    <location>
        <begin position="486"/>
        <end position="545"/>
    </location>
</feature>
<dbReference type="SUPFAM" id="SSF55753">
    <property type="entry name" value="Actin depolymerizing proteins"/>
    <property type="match status" value="1"/>
</dbReference>
<proteinExistence type="inferred from homology"/>
<evidence type="ECO:0000256" key="12">
    <source>
        <dbReference type="PROSITE-ProRule" id="PRU00192"/>
    </source>
</evidence>
<evidence type="ECO:0000256" key="7">
    <source>
        <dbReference type="ARBA" id="ARBA00023212"/>
    </source>
</evidence>
<evidence type="ECO:0000256" key="13">
    <source>
        <dbReference type="SAM" id="MobiDB-lite"/>
    </source>
</evidence>
<reference evidence="16" key="1">
    <citation type="submission" date="2020-05" db="UniProtKB">
        <authorList>
            <consortium name="EnsemblMetazoa"/>
        </authorList>
    </citation>
    <scope>IDENTIFICATION</scope>
    <source>
        <strain evidence="16">BB02</strain>
    </source>
</reference>
<evidence type="ECO:0000313" key="16">
    <source>
        <dbReference type="EnsemblMetazoa" id="BGLB038284-PC"/>
    </source>
</evidence>
<dbReference type="GO" id="GO:0030425">
    <property type="term" value="C:dendrite"/>
    <property type="evidence" value="ECO:0007669"/>
    <property type="project" value="TreeGrafter"/>
</dbReference>
<protein>
    <recommendedName>
        <fullName evidence="11">Coactosin-like protein</fullName>
    </recommendedName>
</protein>
<feature type="compositionally biased region" description="Basic and acidic residues" evidence="13">
    <location>
        <begin position="197"/>
        <end position="278"/>
    </location>
</feature>